<reference evidence="5 6" key="1">
    <citation type="submission" date="2016-02" db="EMBL/GenBank/DDBJ databases">
        <title>Genome analysis of coral dinoflagellate symbionts highlights evolutionary adaptations to a symbiotic lifestyle.</title>
        <authorList>
            <person name="Aranda M."/>
            <person name="Li Y."/>
            <person name="Liew Y.J."/>
            <person name="Baumgarten S."/>
            <person name="Simakov O."/>
            <person name="Wilson M."/>
            <person name="Piel J."/>
            <person name="Ashoor H."/>
            <person name="Bougouffa S."/>
            <person name="Bajic V.B."/>
            <person name="Ryu T."/>
            <person name="Ravasi T."/>
            <person name="Bayer T."/>
            <person name="Micklem G."/>
            <person name="Kim H."/>
            <person name="Bhak J."/>
            <person name="Lajeunesse T.C."/>
            <person name="Voolstra C.R."/>
        </authorList>
    </citation>
    <scope>NUCLEOTIDE SEQUENCE [LARGE SCALE GENOMIC DNA]</scope>
    <source>
        <strain evidence="5 6">CCMP2467</strain>
    </source>
</reference>
<proteinExistence type="predicted"/>
<dbReference type="OrthoDB" id="421345at2759"/>
<feature type="region of interest" description="Disordered" evidence="3">
    <location>
        <begin position="500"/>
        <end position="565"/>
    </location>
</feature>
<evidence type="ECO:0000256" key="1">
    <source>
        <dbReference type="PROSITE-ProRule" id="PRU00723"/>
    </source>
</evidence>
<feature type="compositionally biased region" description="Basic and acidic residues" evidence="3">
    <location>
        <begin position="515"/>
        <end position="526"/>
    </location>
</feature>
<feature type="zinc finger region" description="C3H1-type" evidence="1">
    <location>
        <begin position="561"/>
        <end position="590"/>
    </location>
</feature>
<feature type="region of interest" description="Disordered" evidence="3">
    <location>
        <begin position="2523"/>
        <end position="2573"/>
    </location>
</feature>
<dbReference type="PROSITE" id="PS50103">
    <property type="entry name" value="ZF_C3H1"/>
    <property type="match status" value="1"/>
</dbReference>
<feature type="region of interest" description="Disordered" evidence="3">
    <location>
        <begin position="1287"/>
        <end position="1324"/>
    </location>
</feature>
<dbReference type="InterPro" id="IPR000571">
    <property type="entry name" value="Znf_CCCH"/>
</dbReference>
<comment type="caution">
    <text evidence="5">The sequence shown here is derived from an EMBL/GenBank/DDBJ whole genome shotgun (WGS) entry which is preliminary data.</text>
</comment>
<feature type="compositionally biased region" description="Low complexity" evidence="3">
    <location>
        <begin position="615"/>
        <end position="626"/>
    </location>
</feature>
<evidence type="ECO:0000313" key="6">
    <source>
        <dbReference type="Proteomes" id="UP000186817"/>
    </source>
</evidence>
<dbReference type="CDD" id="cd09272">
    <property type="entry name" value="RNase_HI_RT_Ty1"/>
    <property type="match status" value="1"/>
</dbReference>
<gene>
    <name evidence="5" type="ORF">AK812_SmicGene18858</name>
</gene>
<feature type="compositionally biased region" description="Pro residues" evidence="3">
    <location>
        <begin position="533"/>
        <end position="543"/>
    </location>
</feature>
<feature type="compositionally biased region" description="Basic and acidic residues" evidence="3">
    <location>
        <begin position="2421"/>
        <end position="2438"/>
    </location>
</feature>
<evidence type="ECO:0000256" key="2">
    <source>
        <dbReference type="SAM" id="Coils"/>
    </source>
</evidence>
<dbReference type="OMA" id="RANWIRE"/>
<dbReference type="GO" id="GO:0008270">
    <property type="term" value="F:zinc ion binding"/>
    <property type="evidence" value="ECO:0007669"/>
    <property type="project" value="UniProtKB-KW"/>
</dbReference>
<keyword evidence="1" id="KW-0479">Metal-binding</keyword>
<feature type="region of interest" description="Disordered" evidence="3">
    <location>
        <begin position="2396"/>
        <end position="2456"/>
    </location>
</feature>
<dbReference type="EMBL" id="LSRX01000389">
    <property type="protein sequence ID" value="OLP98669.1"/>
    <property type="molecule type" value="Genomic_DNA"/>
</dbReference>
<sequence length="2573" mass="287407">MTEDCTNLYNQCITLQIMQPGLRRAEGLRAWSFQSLELIFRPEGPLDLQWTHSFQGIYHKGLPYHRAIKLKYLSRAIYPKALQYRLAIKLKYLSRAIYPKDLQYRLAIKLKYLSRAIYPKDLQYRLAVKLKYPSRALYPKAPQYHMAIRLKYLSRATSLRVLLYHLAIKIKYQCKVIYLKDLAYLRVIKLQLQDIQWTHSFEGIYHKGTLAGNGGSSAQQWLGGNQGQDPMVLLAGGMAQLQQAMLKQLSTSKDGEKSPETVKPGVSQLPMLPPVKAESSSIDIADWLEMLEAPMSDLSDGSASWWKQISEQASQAYRKWTDAGPMERLSVAPVKDVNLEDGRWQRVNSRAASMILLALPENVRSEMVARRLTGSTVSLLFRLMTLYQPGGEAERSRILANLQSPPEESEPQKVVEALRAWDRWLRRCRELSLATPDPTILAKGLNRMVRKIVEQNADMGFRTNLVRSTLQVDTRPSYTSIDTYYKHLMAECEALAVASASLSTTTTSTTTPLRPEPKLKPMKADARNGTTTVPPPPPKPPTSPTTSTSTDGQDNQRNAGDKKDTPCKFFGRTYRGCARTSKCPFLHSWDGLEKEKASRCLACGGKHMVKDCPNKKGAPTTPTGTPRAPPAPKSAPDSSSTTNKTVRIDDKPQVEGIPATTTSSSTATANELKEVLADVGKMLKAMTSVTSIKRIMVEDDPLALRIKAMSTRLTGSAENDEEEVASGLLDSGASNPMRVATESEYEQSIPVKVTLAGEEERVLRQNLQGTVLLSPYGTECSQPIVPLGALVKDLGCSLQWRDDGFKLLHPERGHLRVQVRNNCPEVSAKEAHKLIKELEMNQVKKLSEQVSSLTARLEMLQKEESRTWYEYMKEFLETGSRGLLHRAILRCPFTKDLPADVQAKLIVDFDVNGGEDYLKQLPLNRRRRRTLLSSRDWVVKLFAGKTEENSGFEKMITRGGKVLLEVDVVNSRAMDINGIAPIYRLLLWAAAKGKISDIIGSPPETTWTTTASSLQSRFSPSRNKDHPYGVPDLPSLLQQKLDLDTACVAKQLVLWMCAMLKGKRNVGFVVEFPADIEGEPDLLSFWKTEMWKSFRSTAGMSTVSFNQGVLGHQASRPTTLATTYPLLKELDGDFSDNDAYVPSSLLSRSSLRKWSKGMETMVAQAIIDYVPSPMIEEEEAIKCGAKLSKLTKDQRDAWTLHLLNDHQPYRADCSICLNAQATGYQHRRRKQPQLYALALDLAGPYKVKGRDMDFDDYKYIMVAAYRCPKEYLDERALKELQKEFSMEEYVPSEEEGADPWEEEEQGVEVVSGGEDDQKDEPDGPITLDEAVEELREPPECVTLYLTRPLRRRTKSEVLRASKEILLQLKQTGGDPAGNSTAELGVKWAKDKIAEEVEFVAKMMLEKKAFDNKDVLYLFEKLEELGDTDFRVGKRFTGAYVHGGVAGLRNTARKFPHATKYLVEYAKAKVDGQPFTALGITRNSALGLHRDVHNVRCTKNTVIPVTKFEGGGVWVESSGTNDENLVKKEVPKKGSVQGTVLSFEGDKHISFSPNQWHEVQPWKGDRVVILLYTPRASKLTLEDVQGLEHLGFKLDPQALKEPDPEDKEELAGLLDDQDEGIEVKRAELVTRAEEDEAFVELDDEDLFNGNQRKIHRPALRLDPEVRVRLNKMIKKAEVQYTSNIEAILQDHIDNQKPLEVTHTVSLGEVRKALSSWAPSAKKEYVNLVENKRAFKPMKHKDLPKGCHVVPCKGVFTVKPDGGPEGFRRKTRFVACGNYLAEGELTGGEFDVYAAGLDATSLRTVLAHKTAKPTWGAGVTDIRQAFVLAPWVGGPVALKPPALAVELGLAEEDDYWFVLQSIYGLRESPAAWAAYRDGQLKAARWKAEVEGALVEVKLQQLASDNQVWRIVRADDPGEEALGYLLVYIDDLMVVSTNNIMTTFFTWLSNMWECDDLSILSEEQPLKFLGMELHEVDNGIEVSQEGFIREVLRSHQHNGARAKTQGPKEMLIMSAEEEAKMLEAAPVDLEGKERYIKEAQRRVGEMLWLSSRTRPDVQYATAVMSSRVTRCPEAVVTIGDRLLDYLNETIHDRLRFANDSGETPQLRTYTDSSFAPSSGRSHGAIAIFYGTCPLAWRSSRQPLIALSTAETELMEGVEGAVMTYSTKCLLEEMLKNQLPITLHIDNSAAISLMTTSAGSWRTRHLRLRANWIREKIGLHEIFVKHEPGESQKADIGTKPFTKERLAQLKQLWDFRCRRALKGVEVKNVNVKPWITRLLMMFQICGAAGLKEDIKAEIPWDFYVALIVLAVAVIGVWEGLKQCCGTREARLHALRVKAAESEDKQKLTRNELKELQCLMTINPCDLDDGQKVRLVQLKDLFERTMPSNTSPIPTTREEALASIPMGSSASSSSTFNKQPKGIPNQKKDQEDGKGKDAKDGKGKGKKGKMRDADGNKIGRGIGDGSTKLKDDQFCTLTVTADTAMKANGGKRCIEIMLGYGRNVERALADLGVEAKLPSLEEMTGVKTKKKDIDPMDPSSYSDAPVGAWSAGLKKPGQRAGAQGAAPRDSKTANAERF</sequence>
<protein>
    <submittedName>
        <fullName evidence="5">Retrovirus-related Pol polyprotein from transposon TNT 1-94</fullName>
    </submittedName>
</protein>
<keyword evidence="1" id="KW-0862">Zinc</keyword>
<accession>A0A1Q9DU25</accession>
<feature type="compositionally biased region" description="Acidic residues" evidence="3">
    <location>
        <begin position="1290"/>
        <end position="1306"/>
    </location>
</feature>
<evidence type="ECO:0000259" key="4">
    <source>
        <dbReference type="PROSITE" id="PS50103"/>
    </source>
</evidence>
<keyword evidence="6" id="KW-1185">Reference proteome</keyword>
<dbReference type="PANTHER" id="PTHR11439:SF483">
    <property type="entry name" value="PEPTIDE SYNTHASE GLIP-LIKE, PUTATIVE (AFU_ORTHOLOGUE AFUA_3G12920)-RELATED"/>
    <property type="match status" value="1"/>
</dbReference>
<dbReference type="Proteomes" id="UP000186817">
    <property type="component" value="Unassembled WGS sequence"/>
</dbReference>
<feature type="region of interest" description="Disordered" evidence="3">
    <location>
        <begin position="608"/>
        <end position="665"/>
    </location>
</feature>
<feature type="compositionally biased region" description="Low complexity" evidence="3">
    <location>
        <begin position="2549"/>
        <end position="2562"/>
    </location>
</feature>
<dbReference type="Pfam" id="PF07727">
    <property type="entry name" value="RVT_2"/>
    <property type="match status" value="1"/>
</dbReference>
<evidence type="ECO:0000313" key="5">
    <source>
        <dbReference type="EMBL" id="OLP98669.1"/>
    </source>
</evidence>
<feature type="domain" description="C3H1-type" evidence="4">
    <location>
        <begin position="561"/>
        <end position="590"/>
    </location>
</feature>
<dbReference type="PANTHER" id="PTHR11439">
    <property type="entry name" value="GAG-POL-RELATED RETROTRANSPOSON"/>
    <property type="match status" value="1"/>
</dbReference>
<keyword evidence="1" id="KW-0863">Zinc-finger</keyword>
<feature type="coiled-coil region" evidence="2">
    <location>
        <begin position="836"/>
        <end position="863"/>
    </location>
</feature>
<dbReference type="InterPro" id="IPR013103">
    <property type="entry name" value="RVT_2"/>
</dbReference>
<feature type="region of interest" description="Disordered" evidence="3">
    <location>
        <begin position="250"/>
        <end position="270"/>
    </location>
</feature>
<evidence type="ECO:0000256" key="3">
    <source>
        <dbReference type="SAM" id="MobiDB-lite"/>
    </source>
</evidence>
<name>A0A1Q9DU25_SYMMI</name>
<feature type="compositionally biased region" description="Low complexity" evidence="3">
    <location>
        <begin position="500"/>
        <end position="511"/>
    </location>
</feature>
<organism evidence="5 6">
    <name type="scientific">Symbiodinium microadriaticum</name>
    <name type="common">Dinoflagellate</name>
    <name type="synonym">Zooxanthella microadriatica</name>
    <dbReference type="NCBI Taxonomy" id="2951"/>
    <lineage>
        <taxon>Eukaryota</taxon>
        <taxon>Sar</taxon>
        <taxon>Alveolata</taxon>
        <taxon>Dinophyceae</taxon>
        <taxon>Suessiales</taxon>
        <taxon>Symbiodiniaceae</taxon>
        <taxon>Symbiodinium</taxon>
    </lineage>
</organism>
<feature type="compositionally biased region" description="Basic and acidic residues" evidence="3">
    <location>
        <begin position="2563"/>
        <end position="2573"/>
    </location>
</feature>
<keyword evidence="2" id="KW-0175">Coiled coil</keyword>